<dbReference type="InterPro" id="IPR013057">
    <property type="entry name" value="AA_transpt_TM"/>
</dbReference>
<keyword evidence="11" id="KW-1185">Reference proteome</keyword>
<dbReference type="PANTHER" id="PTHR22950:SF458">
    <property type="entry name" value="SODIUM-COUPLED NEUTRAL AMINO ACID TRANSPORTER 11-RELATED"/>
    <property type="match status" value="1"/>
</dbReference>
<feature type="transmembrane region" description="Helical" evidence="8">
    <location>
        <begin position="180"/>
        <end position="199"/>
    </location>
</feature>
<evidence type="ECO:0000259" key="9">
    <source>
        <dbReference type="Pfam" id="PF01490"/>
    </source>
</evidence>
<gene>
    <name evidence="10" type="ORF">AK812_SmicGene39573</name>
</gene>
<evidence type="ECO:0000256" key="1">
    <source>
        <dbReference type="ARBA" id="ARBA00004141"/>
    </source>
</evidence>
<feature type="transmembrane region" description="Helical" evidence="8">
    <location>
        <begin position="156"/>
        <end position="173"/>
    </location>
</feature>
<evidence type="ECO:0000256" key="6">
    <source>
        <dbReference type="ARBA" id="ARBA00022989"/>
    </source>
</evidence>
<evidence type="ECO:0000256" key="4">
    <source>
        <dbReference type="ARBA" id="ARBA00022692"/>
    </source>
</evidence>
<dbReference type="OrthoDB" id="40134at2759"/>
<comment type="similarity">
    <text evidence="2">Belongs to the amino acid/polyamine transporter 2 family.</text>
</comment>
<name>A0A1Q9CAV1_SYMMI</name>
<keyword evidence="6 8" id="KW-1133">Transmembrane helix</keyword>
<dbReference type="GO" id="GO:0016020">
    <property type="term" value="C:membrane"/>
    <property type="evidence" value="ECO:0007669"/>
    <property type="project" value="UniProtKB-SubCell"/>
</dbReference>
<dbReference type="Proteomes" id="UP000186817">
    <property type="component" value="Unassembled WGS sequence"/>
</dbReference>
<dbReference type="Pfam" id="PF01490">
    <property type="entry name" value="Aa_trans"/>
    <property type="match status" value="1"/>
</dbReference>
<feature type="transmembrane region" description="Helical" evidence="8">
    <location>
        <begin position="381"/>
        <end position="401"/>
    </location>
</feature>
<feature type="transmembrane region" description="Helical" evidence="8">
    <location>
        <begin position="422"/>
        <end position="441"/>
    </location>
</feature>
<feature type="transmembrane region" description="Helical" evidence="8">
    <location>
        <begin position="268"/>
        <end position="289"/>
    </location>
</feature>
<protein>
    <submittedName>
        <fullName evidence="10">Lysine histidine transporter-like 3</fullName>
    </submittedName>
</protein>
<accession>A0A1Q9CAV1</accession>
<feature type="transmembrane region" description="Helical" evidence="8">
    <location>
        <begin position="114"/>
        <end position="136"/>
    </location>
</feature>
<feature type="transmembrane region" description="Helical" evidence="8">
    <location>
        <begin position="63"/>
        <end position="81"/>
    </location>
</feature>
<evidence type="ECO:0000256" key="7">
    <source>
        <dbReference type="ARBA" id="ARBA00023136"/>
    </source>
</evidence>
<evidence type="ECO:0000313" key="11">
    <source>
        <dbReference type="Proteomes" id="UP000186817"/>
    </source>
</evidence>
<sequence length="471" mass="49579">MELEEELAEGQDEDSAGRYATLQYPLLSGSRGARPWQALVNVCANLLGVSTLALPWAMAQSGFVPFVLVLCIVMLACRSTWKMLLELSAFDGSVICRASYPELGRRVYGPEGHVAVLLAILLYSTGLMACQISALADILDLLMEDWRVLPLSRPRLAPVIVGAAACFPGVLLAAPRSMALAVGALLVASVLLTCLLLMAASETFPGAAEEPGASEDLDLGWRSAGGILDCAAVLVAQLAAHASFEETASMDAADAEEDFQRGPAADTVTAFAVAAPISLAMAFAGYLRFGRLVQGDVLQSWHGATGPGAIVLRAARSAYAVVLVGGVALASKPCLATVTELAGNRRSIQGAGLRTTPQHRGAVVLSFCALCAWLEEDLGHLLRLLGALGASPLVLLLPPLFHIEMARRQFGRDIFSLENLRAMFIMILGVAITGGSLLGVITSSMSPPAGHRGDRAVVSSLANITTHRWQR</sequence>
<evidence type="ECO:0000313" key="10">
    <source>
        <dbReference type="EMBL" id="OLP80062.1"/>
    </source>
</evidence>
<dbReference type="PANTHER" id="PTHR22950">
    <property type="entry name" value="AMINO ACID TRANSPORTER"/>
    <property type="match status" value="1"/>
</dbReference>
<keyword evidence="3" id="KW-0813">Transport</keyword>
<evidence type="ECO:0000256" key="3">
    <source>
        <dbReference type="ARBA" id="ARBA00022448"/>
    </source>
</evidence>
<proteinExistence type="inferred from homology"/>
<reference evidence="10 11" key="1">
    <citation type="submission" date="2016-02" db="EMBL/GenBank/DDBJ databases">
        <title>Genome analysis of coral dinoflagellate symbionts highlights evolutionary adaptations to a symbiotic lifestyle.</title>
        <authorList>
            <person name="Aranda M."/>
            <person name="Li Y."/>
            <person name="Liew Y.J."/>
            <person name="Baumgarten S."/>
            <person name="Simakov O."/>
            <person name="Wilson M."/>
            <person name="Piel J."/>
            <person name="Ashoor H."/>
            <person name="Bougouffa S."/>
            <person name="Bajic V.B."/>
            <person name="Ryu T."/>
            <person name="Ravasi T."/>
            <person name="Bayer T."/>
            <person name="Micklem G."/>
            <person name="Kim H."/>
            <person name="Bhak J."/>
            <person name="Lajeunesse T.C."/>
            <person name="Voolstra C.R."/>
        </authorList>
    </citation>
    <scope>NUCLEOTIDE SEQUENCE [LARGE SCALE GENOMIC DNA]</scope>
    <source>
        <strain evidence="10 11">CCMP2467</strain>
    </source>
</reference>
<evidence type="ECO:0000256" key="5">
    <source>
        <dbReference type="ARBA" id="ARBA00022970"/>
    </source>
</evidence>
<comment type="subcellular location">
    <subcellularLocation>
        <location evidence="1">Membrane</location>
        <topology evidence="1">Multi-pass membrane protein</topology>
    </subcellularLocation>
</comment>
<evidence type="ECO:0000256" key="8">
    <source>
        <dbReference type="SAM" id="Phobius"/>
    </source>
</evidence>
<dbReference type="AlphaFoldDB" id="A0A1Q9CAV1"/>
<evidence type="ECO:0000256" key="2">
    <source>
        <dbReference type="ARBA" id="ARBA00008066"/>
    </source>
</evidence>
<comment type="caution">
    <text evidence="10">The sequence shown here is derived from an EMBL/GenBank/DDBJ whole genome shotgun (WGS) entry which is preliminary data.</text>
</comment>
<keyword evidence="4 8" id="KW-0812">Transmembrane</keyword>
<dbReference type="EMBL" id="LSRX01001420">
    <property type="protein sequence ID" value="OLP80062.1"/>
    <property type="molecule type" value="Genomic_DNA"/>
</dbReference>
<feature type="domain" description="Amino acid transporter transmembrane" evidence="9">
    <location>
        <begin position="34"/>
        <end position="441"/>
    </location>
</feature>
<keyword evidence="7 8" id="KW-0472">Membrane</keyword>
<keyword evidence="5" id="KW-0029">Amino-acid transport</keyword>
<organism evidence="10 11">
    <name type="scientific">Symbiodinium microadriaticum</name>
    <name type="common">Dinoflagellate</name>
    <name type="synonym">Zooxanthella microadriatica</name>
    <dbReference type="NCBI Taxonomy" id="2951"/>
    <lineage>
        <taxon>Eukaryota</taxon>
        <taxon>Sar</taxon>
        <taxon>Alveolata</taxon>
        <taxon>Dinophyceae</taxon>
        <taxon>Suessiales</taxon>
        <taxon>Symbiodiniaceae</taxon>
        <taxon>Symbiodinium</taxon>
    </lineage>
</organism>
<dbReference type="GO" id="GO:0015179">
    <property type="term" value="F:L-amino acid transmembrane transporter activity"/>
    <property type="evidence" value="ECO:0007669"/>
    <property type="project" value="TreeGrafter"/>
</dbReference>